<accession>A0AAD5D0F2</accession>
<feature type="non-terminal residue" evidence="7">
    <location>
        <position position="1"/>
    </location>
</feature>
<comment type="caution">
    <text evidence="7">The sequence shown here is derived from an EMBL/GenBank/DDBJ whole genome shotgun (WGS) entry which is preliminary data.</text>
</comment>
<evidence type="ECO:0000256" key="4">
    <source>
        <dbReference type="ARBA" id="ARBA00022737"/>
    </source>
</evidence>
<keyword evidence="6" id="KW-0325">Glycoprotein</keyword>
<evidence type="ECO:0000313" key="7">
    <source>
        <dbReference type="EMBL" id="KAI7751229.1"/>
    </source>
</evidence>
<reference evidence="7" key="1">
    <citation type="submission" date="2022-06" db="EMBL/GenBank/DDBJ databases">
        <title>Uncovering the hologenomic basis of an extraordinary plant invasion.</title>
        <authorList>
            <person name="Bieker V.C."/>
            <person name="Martin M.D."/>
            <person name="Gilbert T."/>
            <person name="Hodgins K."/>
            <person name="Battlay P."/>
            <person name="Petersen B."/>
            <person name="Wilson J."/>
        </authorList>
    </citation>
    <scope>NUCLEOTIDE SEQUENCE</scope>
    <source>
        <strain evidence="7">AA19_3_7</strain>
        <tissue evidence="7">Leaf</tissue>
    </source>
</reference>
<evidence type="ECO:0000256" key="3">
    <source>
        <dbReference type="ARBA" id="ARBA00022729"/>
    </source>
</evidence>
<keyword evidence="4" id="KW-0677">Repeat</keyword>
<dbReference type="GO" id="GO:0016020">
    <property type="term" value="C:membrane"/>
    <property type="evidence" value="ECO:0007669"/>
    <property type="project" value="UniProtKB-SubCell"/>
</dbReference>
<dbReference type="InterPro" id="IPR052941">
    <property type="entry name" value="StomDev_PlantInt_Reg"/>
</dbReference>
<dbReference type="InterPro" id="IPR032675">
    <property type="entry name" value="LRR_dom_sf"/>
</dbReference>
<evidence type="ECO:0000256" key="6">
    <source>
        <dbReference type="ARBA" id="ARBA00023180"/>
    </source>
</evidence>
<dbReference type="SUPFAM" id="SSF52047">
    <property type="entry name" value="RNI-like"/>
    <property type="match status" value="1"/>
</dbReference>
<protein>
    <submittedName>
        <fullName evidence="7">Uncharacterized protein</fullName>
    </submittedName>
</protein>
<dbReference type="PANTHER" id="PTHR48004:SF106">
    <property type="entry name" value="NON-SPECIFIC SERINE_THREONINE PROTEIN KINASE"/>
    <property type="match status" value="1"/>
</dbReference>
<dbReference type="AlphaFoldDB" id="A0AAD5D0F2"/>
<dbReference type="Proteomes" id="UP001206925">
    <property type="component" value="Unassembled WGS sequence"/>
</dbReference>
<dbReference type="Gene3D" id="3.80.10.10">
    <property type="entry name" value="Ribonuclease Inhibitor"/>
    <property type="match status" value="2"/>
</dbReference>
<dbReference type="EMBL" id="JAMZMK010005949">
    <property type="protein sequence ID" value="KAI7751229.1"/>
    <property type="molecule type" value="Genomic_DNA"/>
</dbReference>
<comment type="subcellular location">
    <subcellularLocation>
        <location evidence="1">Membrane</location>
    </subcellularLocation>
</comment>
<name>A0AAD5D0F2_AMBAR</name>
<dbReference type="Pfam" id="PF00560">
    <property type="entry name" value="LRR_1"/>
    <property type="match status" value="5"/>
</dbReference>
<gene>
    <name evidence="7" type="ORF">M8C21_021298</name>
</gene>
<keyword evidence="2" id="KW-0433">Leucine-rich repeat</keyword>
<sequence>YLDLSGIDFQFNPIPHSLSQLINLQHLKLSAANLSRSIPAQLANLSNLPNLDLSSNSLTGPIPTLRKPIRRCNPASWGLVSQCGFNLKDILHILIFPIMEYHIAFLDLPSRLRFLNLSSNEIKGTLPDITSVFALYPGMDLSNNQLEGPIPILPSKLSALNLSGNRFSRTLSFLCQINATLTFLDLSNNLLSRGMPDCLKKFQEMIVVLNLSNNSLSGEIPSYLGFFSRLQALYLRRNSFVGEIPMSLSNCTKLRFVDLGENKFSDNILAWIGETLSDLYVLVLRYSMVDYHPKYFLDLSNNAILGNIPRCFGNFTAMANEVFQADIMRHSYSSYIVTLPRSKTQHSYLSYGPLLSCYIPPYFGCGSNEEALFIDNA</sequence>
<proteinExistence type="predicted"/>
<evidence type="ECO:0000256" key="2">
    <source>
        <dbReference type="ARBA" id="ARBA00022614"/>
    </source>
</evidence>
<evidence type="ECO:0000256" key="1">
    <source>
        <dbReference type="ARBA" id="ARBA00004370"/>
    </source>
</evidence>
<evidence type="ECO:0000313" key="8">
    <source>
        <dbReference type="Proteomes" id="UP001206925"/>
    </source>
</evidence>
<dbReference type="FunFam" id="3.80.10.10:FF:000041">
    <property type="entry name" value="LRR receptor-like serine/threonine-protein kinase ERECTA"/>
    <property type="match status" value="1"/>
</dbReference>
<keyword evidence="8" id="KW-1185">Reference proteome</keyword>
<organism evidence="7 8">
    <name type="scientific">Ambrosia artemisiifolia</name>
    <name type="common">Common ragweed</name>
    <dbReference type="NCBI Taxonomy" id="4212"/>
    <lineage>
        <taxon>Eukaryota</taxon>
        <taxon>Viridiplantae</taxon>
        <taxon>Streptophyta</taxon>
        <taxon>Embryophyta</taxon>
        <taxon>Tracheophyta</taxon>
        <taxon>Spermatophyta</taxon>
        <taxon>Magnoliopsida</taxon>
        <taxon>eudicotyledons</taxon>
        <taxon>Gunneridae</taxon>
        <taxon>Pentapetalae</taxon>
        <taxon>asterids</taxon>
        <taxon>campanulids</taxon>
        <taxon>Asterales</taxon>
        <taxon>Asteraceae</taxon>
        <taxon>Asteroideae</taxon>
        <taxon>Heliantheae alliance</taxon>
        <taxon>Heliantheae</taxon>
        <taxon>Ambrosia</taxon>
    </lineage>
</organism>
<keyword evidence="3" id="KW-0732">Signal</keyword>
<evidence type="ECO:0000256" key="5">
    <source>
        <dbReference type="ARBA" id="ARBA00023136"/>
    </source>
</evidence>
<dbReference type="InterPro" id="IPR001611">
    <property type="entry name" value="Leu-rich_rpt"/>
</dbReference>
<dbReference type="PANTHER" id="PTHR48004">
    <property type="entry name" value="OS01G0149700 PROTEIN"/>
    <property type="match status" value="1"/>
</dbReference>
<keyword evidence="5" id="KW-0472">Membrane</keyword>
<feature type="non-terminal residue" evidence="7">
    <location>
        <position position="377"/>
    </location>
</feature>